<dbReference type="Gene3D" id="3.40.50.620">
    <property type="entry name" value="HUPs"/>
    <property type="match status" value="1"/>
</dbReference>
<dbReference type="InterPro" id="IPR002306">
    <property type="entry name" value="Trp-tRNA-ligase"/>
</dbReference>
<dbReference type="Gene3D" id="1.10.240.10">
    <property type="entry name" value="Tyrosyl-Transfer RNA Synthetase"/>
    <property type="match status" value="1"/>
</dbReference>
<dbReference type="EC" id="6.1.1.2" evidence="3"/>
<evidence type="ECO:0000256" key="4">
    <source>
        <dbReference type="ARBA" id="ARBA00022598"/>
    </source>
</evidence>
<dbReference type="PROSITE" id="PS00178">
    <property type="entry name" value="AA_TRNA_LIGASE_I"/>
    <property type="match status" value="1"/>
</dbReference>
<comment type="caution">
    <text evidence="11">The sequence shown here is derived from an EMBL/GenBank/DDBJ whole genome shotgun (WGS) entry which is preliminary data.</text>
</comment>
<dbReference type="HAMAP" id="MF_00140_B">
    <property type="entry name" value="Trp_tRNA_synth_B"/>
    <property type="match status" value="1"/>
</dbReference>
<accession>A0A644Y4E7</accession>
<dbReference type="Pfam" id="PF00579">
    <property type="entry name" value="tRNA-synt_1b"/>
    <property type="match status" value="1"/>
</dbReference>
<protein>
    <recommendedName>
        <fullName evidence="3">tryptophan--tRNA ligase</fullName>
        <ecNumber evidence="3">6.1.1.2</ecNumber>
    </recommendedName>
    <alternativeName>
        <fullName evidence="9">Tryptophanyl-tRNA synthetase</fullName>
    </alternativeName>
</protein>
<dbReference type="PANTHER" id="PTHR43766:SF1">
    <property type="entry name" value="TRYPTOPHAN--TRNA LIGASE, MITOCHONDRIAL"/>
    <property type="match status" value="1"/>
</dbReference>
<dbReference type="GO" id="GO:0004830">
    <property type="term" value="F:tryptophan-tRNA ligase activity"/>
    <property type="evidence" value="ECO:0007669"/>
    <property type="project" value="UniProtKB-EC"/>
</dbReference>
<dbReference type="InterPro" id="IPR024109">
    <property type="entry name" value="Trp-tRNA-ligase_bac-type"/>
</dbReference>
<dbReference type="InterPro" id="IPR001412">
    <property type="entry name" value="aa-tRNA-synth_I_CS"/>
</dbReference>
<evidence type="ECO:0000256" key="3">
    <source>
        <dbReference type="ARBA" id="ARBA00013161"/>
    </source>
</evidence>
<reference evidence="11" key="1">
    <citation type="submission" date="2019-08" db="EMBL/GenBank/DDBJ databases">
        <authorList>
            <person name="Kucharzyk K."/>
            <person name="Murdoch R.W."/>
            <person name="Higgins S."/>
            <person name="Loffler F."/>
        </authorList>
    </citation>
    <scope>NUCLEOTIDE SEQUENCE</scope>
</reference>
<comment type="similarity">
    <text evidence="2">Belongs to the class-I aminoacyl-tRNA synthetase family.</text>
</comment>
<dbReference type="PRINTS" id="PR01039">
    <property type="entry name" value="TRNASYNTHTRP"/>
</dbReference>
<dbReference type="GO" id="GO:0005739">
    <property type="term" value="C:mitochondrion"/>
    <property type="evidence" value="ECO:0007669"/>
    <property type="project" value="UniProtKB-SubCell"/>
</dbReference>
<dbReference type="InterPro" id="IPR050203">
    <property type="entry name" value="Trp-tRNA_synthetase"/>
</dbReference>
<evidence type="ECO:0000256" key="8">
    <source>
        <dbReference type="ARBA" id="ARBA00023146"/>
    </source>
</evidence>
<keyword evidence="5" id="KW-0547">Nucleotide-binding</keyword>
<sequence length="332" mass="36814">MDKKKIAFSGIQPSGRITLGNYLGALKNFSLMQDEYDCRFCVVDQHAITVRQDPENLRAQAYQLFAQLLASGLDPDKCILFIQSHAPQHAVLAWVLNCFSMFGELSRMTQFKEKSKKHADNINAGLFDYPVLMAADILIYNSDVVPVGEDQRQHVELARDIAIRFNTVFPGTFVPPECVTPKIGARIMSLQEPTSKMSKSDTNENAYVLVMDEPEVIMRKFKRAVTDSGSTVAIGEGRDGVNNLISIYCAGTGKTPAEVEAEFAGRGYGDFKKAVGEATVELLRPVRERTLELLKSTDYLDSLLKIGADKAQTIAQAKVNEVHEKLGFIMPK</sequence>
<keyword evidence="7" id="KW-0648">Protein biosynthesis</keyword>
<dbReference type="NCBIfam" id="TIGR00233">
    <property type="entry name" value="trpS"/>
    <property type="match status" value="1"/>
</dbReference>
<evidence type="ECO:0000256" key="2">
    <source>
        <dbReference type="ARBA" id="ARBA00005594"/>
    </source>
</evidence>
<evidence type="ECO:0000256" key="1">
    <source>
        <dbReference type="ARBA" id="ARBA00004173"/>
    </source>
</evidence>
<dbReference type="InterPro" id="IPR014729">
    <property type="entry name" value="Rossmann-like_a/b/a_fold"/>
</dbReference>
<evidence type="ECO:0000256" key="7">
    <source>
        <dbReference type="ARBA" id="ARBA00022917"/>
    </source>
</evidence>
<dbReference type="EMBL" id="VSSQ01003505">
    <property type="protein sequence ID" value="MPM21024.1"/>
    <property type="molecule type" value="Genomic_DNA"/>
</dbReference>
<comment type="subcellular location">
    <subcellularLocation>
        <location evidence="1">Mitochondrion</location>
    </subcellularLocation>
</comment>
<evidence type="ECO:0000313" key="11">
    <source>
        <dbReference type="EMBL" id="MPM21024.1"/>
    </source>
</evidence>
<dbReference type="CDD" id="cd00806">
    <property type="entry name" value="TrpRS_core"/>
    <property type="match status" value="1"/>
</dbReference>
<dbReference type="PANTHER" id="PTHR43766">
    <property type="entry name" value="TRYPTOPHAN--TRNA LIGASE, MITOCHONDRIAL"/>
    <property type="match status" value="1"/>
</dbReference>
<dbReference type="InterPro" id="IPR002305">
    <property type="entry name" value="aa-tRNA-synth_Ic"/>
</dbReference>
<dbReference type="GO" id="GO:0005829">
    <property type="term" value="C:cytosol"/>
    <property type="evidence" value="ECO:0007669"/>
    <property type="project" value="TreeGrafter"/>
</dbReference>
<dbReference type="SUPFAM" id="SSF52374">
    <property type="entry name" value="Nucleotidylyl transferase"/>
    <property type="match status" value="1"/>
</dbReference>
<evidence type="ECO:0000256" key="5">
    <source>
        <dbReference type="ARBA" id="ARBA00022741"/>
    </source>
</evidence>
<evidence type="ECO:0000256" key="6">
    <source>
        <dbReference type="ARBA" id="ARBA00022840"/>
    </source>
</evidence>
<dbReference type="GO" id="GO:0006436">
    <property type="term" value="P:tryptophanyl-tRNA aminoacylation"/>
    <property type="evidence" value="ECO:0007669"/>
    <property type="project" value="InterPro"/>
</dbReference>
<proteinExistence type="inferred from homology"/>
<name>A0A644Y4E7_9ZZZZ</name>
<keyword evidence="8" id="KW-0030">Aminoacyl-tRNA synthetase</keyword>
<gene>
    <name evidence="11" type="primary">trpS_16</name>
    <name evidence="11" type="ORF">SDC9_67463</name>
</gene>
<dbReference type="AlphaFoldDB" id="A0A644Y4E7"/>
<keyword evidence="4 11" id="KW-0436">Ligase</keyword>
<evidence type="ECO:0000256" key="10">
    <source>
        <dbReference type="ARBA" id="ARBA00049929"/>
    </source>
</evidence>
<evidence type="ECO:0000256" key="9">
    <source>
        <dbReference type="ARBA" id="ARBA00030268"/>
    </source>
</evidence>
<comment type="catalytic activity">
    <reaction evidence="10">
        <text>tRNA(Trp) + L-tryptophan + ATP = L-tryptophyl-tRNA(Trp) + AMP + diphosphate + H(+)</text>
        <dbReference type="Rhea" id="RHEA:24080"/>
        <dbReference type="Rhea" id="RHEA-COMP:9671"/>
        <dbReference type="Rhea" id="RHEA-COMP:9705"/>
        <dbReference type="ChEBI" id="CHEBI:15378"/>
        <dbReference type="ChEBI" id="CHEBI:30616"/>
        <dbReference type="ChEBI" id="CHEBI:33019"/>
        <dbReference type="ChEBI" id="CHEBI:57912"/>
        <dbReference type="ChEBI" id="CHEBI:78442"/>
        <dbReference type="ChEBI" id="CHEBI:78535"/>
        <dbReference type="ChEBI" id="CHEBI:456215"/>
        <dbReference type="EC" id="6.1.1.2"/>
    </reaction>
</comment>
<organism evidence="11">
    <name type="scientific">bioreactor metagenome</name>
    <dbReference type="NCBI Taxonomy" id="1076179"/>
    <lineage>
        <taxon>unclassified sequences</taxon>
        <taxon>metagenomes</taxon>
        <taxon>ecological metagenomes</taxon>
    </lineage>
</organism>
<keyword evidence="6" id="KW-0067">ATP-binding</keyword>
<dbReference type="GO" id="GO:0005524">
    <property type="term" value="F:ATP binding"/>
    <property type="evidence" value="ECO:0007669"/>
    <property type="project" value="UniProtKB-KW"/>
</dbReference>
<dbReference type="FunFam" id="1.10.240.10:FF:000002">
    <property type="entry name" value="Tryptophan--tRNA ligase"/>
    <property type="match status" value="1"/>
</dbReference>